<feature type="compositionally biased region" description="Low complexity" evidence="1">
    <location>
        <begin position="166"/>
        <end position="177"/>
    </location>
</feature>
<evidence type="ECO:0000256" key="1">
    <source>
        <dbReference type="SAM" id="MobiDB-lite"/>
    </source>
</evidence>
<evidence type="ECO:0000256" key="2">
    <source>
        <dbReference type="SAM" id="Phobius"/>
    </source>
</evidence>
<keyword evidence="2" id="KW-1133">Transmembrane helix</keyword>
<keyword evidence="2" id="KW-0472">Membrane</keyword>
<evidence type="ECO:0000313" key="3">
    <source>
        <dbReference type="EMBL" id="KAL3069814.1"/>
    </source>
</evidence>
<reference evidence="3 4" key="1">
    <citation type="submission" date="2024-10" db="EMBL/GenBank/DDBJ databases">
        <authorList>
            <person name="Kim D."/>
        </authorList>
    </citation>
    <scope>NUCLEOTIDE SEQUENCE [LARGE SCALE GENOMIC DNA]</scope>
    <source>
        <strain evidence="3">BH-2024</strain>
    </source>
</reference>
<keyword evidence="2" id="KW-0812">Transmembrane</keyword>
<comment type="caution">
    <text evidence="3">The sequence shown here is derived from an EMBL/GenBank/DDBJ whole genome shotgun (WGS) entry which is preliminary data.</text>
</comment>
<feature type="region of interest" description="Disordered" evidence="1">
    <location>
        <begin position="1"/>
        <end position="43"/>
    </location>
</feature>
<dbReference type="AlphaFoldDB" id="A0ABD2HPW5"/>
<name>A0ABD2HPW5_9BILA</name>
<feature type="compositionally biased region" description="Basic residues" evidence="1">
    <location>
        <begin position="235"/>
        <end position="253"/>
    </location>
</feature>
<keyword evidence="4" id="KW-1185">Reference proteome</keyword>
<gene>
    <name evidence="3" type="ORF">niasHT_033391</name>
</gene>
<protein>
    <submittedName>
        <fullName evidence="3">Uncharacterized protein</fullName>
    </submittedName>
</protein>
<feature type="region of interest" description="Disordered" evidence="1">
    <location>
        <begin position="333"/>
        <end position="358"/>
    </location>
</feature>
<dbReference type="Proteomes" id="UP001620626">
    <property type="component" value="Unassembled WGS sequence"/>
</dbReference>
<feature type="compositionally biased region" description="Low complexity" evidence="1">
    <location>
        <begin position="333"/>
        <end position="343"/>
    </location>
</feature>
<evidence type="ECO:0000313" key="4">
    <source>
        <dbReference type="Proteomes" id="UP001620626"/>
    </source>
</evidence>
<dbReference type="PANTHER" id="PTHR20916:SF26">
    <property type="entry name" value="CYSTEINE-RICH PROTEIN 2-BINDING PROTEIN"/>
    <property type="match status" value="1"/>
</dbReference>
<sequence>MAPTGTRFFGIMMMSDGRGTNENKNSKSNADSENDVGTTATSGEVPMKSCSICSANNSKTNENNKNNATKTTSSSRIIGNGTKMLSSCRHWHQQAWYKMAGTSCRRSGTMTSSTTTKTATTTAKTTMMLPSWTLLLVAYCVCLALGMVGTMGASAELIPSKMFNHNNNNNHNGNNNNDQKQLGANDFAGNPQRQVGDGGDNNNLLLAQPSAFQLQKQMMMRAAMAAAAKVAQQKQRQHHHHHHNPHHNHHHHQQNNVKMGEDGSSKFGVVEHEEKGGNHQLSAAAPQIMFIKLLDGEEQPAALIESSKSGIDGNDGNNKFLLPLGSYELARSLSSSSSSSSSSTGDDDDNVPSASVSVRSAQVPFLPKRKKSVRRCGTLLLKHIQTVCGGCLRSPNPSEADEALIMGKRDGESQMEFRNRIKKQAPGFNKITDICCTQRACEDDEVKPFCC</sequence>
<accession>A0ABD2HPW5</accession>
<proteinExistence type="predicted"/>
<feature type="region of interest" description="Disordered" evidence="1">
    <location>
        <begin position="231"/>
        <end position="264"/>
    </location>
</feature>
<organism evidence="3 4">
    <name type="scientific">Heterodera trifolii</name>
    <dbReference type="NCBI Taxonomy" id="157864"/>
    <lineage>
        <taxon>Eukaryota</taxon>
        <taxon>Metazoa</taxon>
        <taxon>Ecdysozoa</taxon>
        <taxon>Nematoda</taxon>
        <taxon>Chromadorea</taxon>
        <taxon>Rhabditida</taxon>
        <taxon>Tylenchina</taxon>
        <taxon>Tylenchomorpha</taxon>
        <taxon>Tylenchoidea</taxon>
        <taxon>Heteroderidae</taxon>
        <taxon>Heteroderinae</taxon>
        <taxon>Heterodera</taxon>
    </lineage>
</organism>
<feature type="transmembrane region" description="Helical" evidence="2">
    <location>
        <begin position="132"/>
        <end position="153"/>
    </location>
</feature>
<dbReference type="PANTHER" id="PTHR20916">
    <property type="entry name" value="CYSTEINE AND GLYCINE-RICH PROTEIN 2 BINDING PROTEIN"/>
    <property type="match status" value="1"/>
</dbReference>
<feature type="compositionally biased region" description="Polar residues" evidence="1">
    <location>
        <begin position="26"/>
        <end position="42"/>
    </location>
</feature>
<dbReference type="EMBL" id="JBICBT010001390">
    <property type="protein sequence ID" value="KAL3069814.1"/>
    <property type="molecule type" value="Genomic_DNA"/>
</dbReference>
<feature type="region of interest" description="Disordered" evidence="1">
    <location>
        <begin position="166"/>
        <end position="202"/>
    </location>
</feature>